<feature type="transmembrane region" description="Helical" evidence="2">
    <location>
        <begin position="81"/>
        <end position="103"/>
    </location>
</feature>
<dbReference type="AlphaFoldDB" id="A0AAV5VCX3"/>
<gene>
    <name evidence="3" type="ORF">PFISCL1PPCAC_7062</name>
</gene>
<feature type="transmembrane region" description="Helical" evidence="2">
    <location>
        <begin position="124"/>
        <end position="146"/>
    </location>
</feature>
<reference evidence="3" key="1">
    <citation type="submission" date="2023-10" db="EMBL/GenBank/DDBJ databases">
        <title>Genome assembly of Pristionchus species.</title>
        <authorList>
            <person name="Yoshida K."/>
            <person name="Sommer R.J."/>
        </authorList>
    </citation>
    <scope>NUCLEOTIDE SEQUENCE</scope>
    <source>
        <strain evidence="3">RS5133</strain>
    </source>
</reference>
<dbReference type="Pfam" id="PF03125">
    <property type="entry name" value="Sre"/>
    <property type="match status" value="1"/>
</dbReference>
<dbReference type="GO" id="GO:0007606">
    <property type="term" value="P:sensory perception of chemical stimulus"/>
    <property type="evidence" value="ECO:0007669"/>
    <property type="project" value="InterPro"/>
</dbReference>
<keyword evidence="2" id="KW-1133">Transmembrane helix</keyword>
<feature type="transmembrane region" description="Helical" evidence="2">
    <location>
        <begin position="12"/>
        <end position="31"/>
    </location>
</feature>
<feature type="transmembrane region" description="Helical" evidence="2">
    <location>
        <begin position="210"/>
        <end position="231"/>
    </location>
</feature>
<dbReference type="Proteomes" id="UP001432322">
    <property type="component" value="Unassembled WGS sequence"/>
</dbReference>
<dbReference type="PANTHER" id="PTHR47521">
    <property type="entry name" value="SERPENTINE RECEPTOR, CLASS E (EPSILON)-RELATED"/>
    <property type="match status" value="1"/>
</dbReference>
<comment type="similarity">
    <text evidence="1">Belongs to the nematode receptor-like protein sre family.</text>
</comment>
<feature type="transmembrane region" description="Helical" evidence="2">
    <location>
        <begin position="152"/>
        <end position="172"/>
    </location>
</feature>
<keyword evidence="4" id="KW-1185">Reference proteome</keyword>
<evidence type="ECO:0000256" key="2">
    <source>
        <dbReference type="SAM" id="Phobius"/>
    </source>
</evidence>
<evidence type="ECO:0008006" key="5">
    <source>
        <dbReference type="Google" id="ProtNLM"/>
    </source>
</evidence>
<keyword evidence="2" id="KW-0812">Transmembrane</keyword>
<proteinExistence type="inferred from homology"/>
<protein>
    <recommendedName>
        <fullName evidence="5">G protein-coupled receptor</fullName>
    </recommendedName>
</protein>
<comment type="caution">
    <text evidence="3">The sequence shown here is derived from an EMBL/GenBank/DDBJ whole genome shotgun (WGS) entry which is preliminary data.</text>
</comment>
<sequence length="331" mass="37894">MSDVIRTLTLVFTIIRVICWVVLLVVATVYIRILSRRKVFHPNLHLLLLVMPFSYLLYIVASAANLTLDTFNVVLPKGLDAALHALADCALFGSSFNLFCFTFERLIATWKVDKYEHISSKIPYIALLLISAQWMVASAMTTLLYLEIIPLWPMLTIIGVQWAISIALFIALPEISRRAYQKEIKNRATDYKNRYQSVENVRTALVLNRLVLFLAASLVFQLTLYTLSWFVIPKDINPPVNQFFHVLNAVTPSIGCLLVLFNHPSLRRRLPHIMKSRVYAEEISDAKKETTTSSSCNRPSVQVRSLSGQELVVPTENHRDAYFDSYRQQWN</sequence>
<dbReference type="InterPro" id="IPR004151">
    <property type="entry name" value="7TM_GPCR_serpentine_rcpt_Sre"/>
</dbReference>
<evidence type="ECO:0000256" key="1">
    <source>
        <dbReference type="ARBA" id="ARBA00006803"/>
    </source>
</evidence>
<dbReference type="SUPFAM" id="SSF81321">
    <property type="entry name" value="Family A G protein-coupled receptor-like"/>
    <property type="match status" value="1"/>
</dbReference>
<evidence type="ECO:0000313" key="4">
    <source>
        <dbReference type="Proteomes" id="UP001432322"/>
    </source>
</evidence>
<dbReference type="GO" id="GO:0016020">
    <property type="term" value="C:membrane"/>
    <property type="evidence" value="ECO:0007669"/>
    <property type="project" value="InterPro"/>
</dbReference>
<feature type="transmembrane region" description="Helical" evidence="2">
    <location>
        <begin position="43"/>
        <end position="61"/>
    </location>
</feature>
<organism evidence="3 4">
    <name type="scientific">Pristionchus fissidentatus</name>
    <dbReference type="NCBI Taxonomy" id="1538716"/>
    <lineage>
        <taxon>Eukaryota</taxon>
        <taxon>Metazoa</taxon>
        <taxon>Ecdysozoa</taxon>
        <taxon>Nematoda</taxon>
        <taxon>Chromadorea</taxon>
        <taxon>Rhabditida</taxon>
        <taxon>Rhabditina</taxon>
        <taxon>Diplogasteromorpha</taxon>
        <taxon>Diplogasteroidea</taxon>
        <taxon>Neodiplogasteridae</taxon>
        <taxon>Pristionchus</taxon>
    </lineage>
</organism>
<accession>A0AAV5VCX3</accession>
<keyword evidence="2" id="KW-0472">Membrane</keyword>
<dbReference type="InterPro" id="IPR052860">
    <property type="entry name" value="NRL-GPCR1"/>
</dbReference>
<dbReference type="Gene3D" id="1.20.1070.10">
    <property type="entry name" value="Rhodopsin 7-helix transmembrane proteins"/>
    <property type="match status" value="1"/>
</dbReference>
<dbReference type="EMBL" id="BTSY01000002">
    <property type="protein sequence ID" value="GMT15765.1"/>
    <property type="molecule type" value="Genomic_DNA"/>
</dbReference>
<feature type="transmembrane region" description="Helical" evidence="2">
    <location>
        <begin position="243"/>
        <end position="261"/>
    </location>
</feature>
<dbReference type="PANTHER" id="PTHR47521:SF18">
    <property type="entry name" value="G PROTEIN-COUPLED RECEPTOR-RELATED"/>
    <property type="match status" value="1"/>
</dbReference>
<name>A0AAV5VCX3_9BILA</name>
<evidence type="ECO:0000313" key="3">
    <source>
        <dbReference type="EMBL" id="GMT15765.1"/>
    </source>
</evidence>